<evidence type="ECO:0000313" key="3">
    <source>
        <dbReference type="EMBL" id="MDA4846509.1"/>
    </source>
</evidence>
<keyword evidence="1" id="KW-0472">Membrane</keyword>
<keyword evidence="1" id="KW-1133">Transmembrane helix</keyword>
<protein>
    <submittedName>
        <fullName evidence="3">Cyclic nucleotide-binding domain-containing protein</fullName>
    </submittedName>
</protein>
<dbReference type="RefSeq" id="WP_271090263.1">
    <property type="nucleotide sequence ID" value="NZ_JAPJZH010000008.1"/>
</dbReference>
<evidence type="ECO:0000259" key="2">
    <source>
        <dbReference type="PROSITE" id="PS50042"/>
    </source>
</evidence>
<dbReference type="PROSITE" id="PS50042">
    <property type="entry name" value="CNMP_BINDING_3"/>
    <property type="match status" value="1"/>
</dbReference>
<dbReference type="SUPFAM" id="SSF51206">
    <property type="entry name" value="cAMP-binding domain-like"/>
    <property type="match status" value="1"/>
</dbReference>
<evidence type="ECO:0000313" key="4">
    <source>
        <dbReference type="Proteomes" id="UP001148313"/>
    </source>
</evidence>
<dbReference type="Proteomes" id="UP001148313">
    <property type="component" value="Unassembled WGS sequence"/>
</dbReference>
<dbReference type="EMBL" id="JAPJZH010000008">
    <property type="protein sequence ID" value="MDA4846509.1"/>
    <property type="molecule type" value="Genomic_DNA"/>
</dbReference>
<feature type="transmembrane region" description="Helical" evidence="1">
    <location>
        <begin position="60"/>
        <end position="79"/>
    </location>
</feature>
<dbReference type="Pfam" id="PF00027">
    <property type="entry name" value="cNMP_binding"/>
    <property type="match status" value="1"/>
</dbReference>
<evidence type="ECO:0000256" key="1">
    <source>
        <dbReference type="SAM" id="Phobius"/>
    </source>
</evidence>
<dbReference type="Gene3D" id="2.60.120.10">
    <property type="entry name" value="Jelly Rolls"/>
    <property type="match status" value="1"/>
</dbReference>
<dbReference type="CDD" id="cd00038">
    <property type="entry name" value="CAP_ED"/>
    <property type="match status" value="1"/>
</dbReference>
<dbReference type="InterPro" id="IPR000595">
    <property type="entry name" value="cNMP-bd_dom"/>
</dbReference>
<sequence length="228" mass="24845">MESIIESAIAPQAITGHLSYGLLVLSMLMNSIMWLRIIALVSGVAGMSYSGFVLHDPIGTGWEGLFVLANLSQLLLLLWRSRTVKFTDEEYHFCQNALVLVPPLLARQFIDTGSWKQIPAGTVLTQQDEPVERLTYVAEGHVDVSVNNKPVANCGDGDFIGELGILSGSTATATTVATTDLRALVFDRDTLLKHLARKPDIKLALQAGFKNNLRLKLSKANERTLAGL</sequence>
<comment type="caution">
    <text evidence="3">The sequence shown here is derived from an EMBL/GenBank/DDBJ whole genome shotgun (WGS) entry which is preliminary data.</text>
</comment>
<dbReference type="InterPro" id="IPR014710">
    <property type="entry name" value="RmlC-like_jellyroll"/>
</dbReference>
<keyword evidence="4" id="KW-1185">Reference proteome</keyword>
<reference evidence="3" key="1">
    <citation type="submission" date="2022-11" db="EMBL/GenBank/DDBJ databases">
        <title>Hoeflea poritis sp. nov., isolated from scleractinian coral Porites lutea.</title>
        <authorList>
            <person name="Zhang G."/>
            <person name="Wei Q."/>
            <person name="Cai L."/>
        </authorList>
    </citation>
    <scope>NUCLEOTIDE SEQUENCE</scope>
    <source>
        <strain evidence="3">E7-10</strain>
    </source>
</reference>
<organism evidence="3 4">
    <name type="scientific">Hoeflea poritis</name>
    <dbReference type="NCBI Taxonomy" id="2993659"/>
    <lineage>
        <taxon>Bacteria</taxon>
        <taxon>Pseudomonadati</taxon>
        <taxon>Pseudomonadota</taxon>
        <taxon>Alphaproteobacteria</taxon>
        <taxon>Hyphomicrobiales</taxon>
        <taxon>Rhizobiaceae</taxon>
        <taxon>Hoeflea</taxon>
    </lineage>
</organism>
<accession>A0ABT4VP85</accession>
<keyword evidence="1" id="KW-0812">Transmembrane</keyword>
<feature type="domain" description="Cyclic nucleotide-binding" evidence="2">
    <location>
        <begin position="108"/>
        <end position="212"/>
    </location>
</feature>
<dbReference type="InterPro" id="IPR018490">
    <property type="entry name" value="cNMP-bd_dom_sf"/>
</dbReference>
<name>A0ABT4VP85_9HYPH</name>
<gene>
    <name evidence="3" type="ORF">OOZ53_14190</name>
</gene>
<proteinExistence type="predicted"/>
<dbReference type="SMART" id="SM00100">
    <property type="entry name" value="cNMP"/>
    <property type="match status" value="1"/>
</dbReference>